<comment type="caution">
    <text evidence="2">The sequence shown here is derived from an EMBL/GenBank/DDBJ whole genome shotgun (WGS) entry which is preliminary data.</text>
</comment>
<keyword evidence="1" id="KW-1133">Transmembrane helix</keyword>
<gene>
    <name evidence="2" type="ORF">A3A70_01000</name>
</gene>
<name>A0A1F4VS54_UNCKA</name>
<evidence type="ECO:0000256" key="1">
    <source>
        <dbReference type="SAM" id="Phobius"/>
    </source>
</evidence>
<protein>
    <submittedName>
        <fullName evidence="2">Uncharacterized protein</fullName>
    </submittedName>
</protein>
<evidence type="ECO:0000313" key="2">
    <source>
        <dbReference type="EMBL" id="OGC59885.1"/>
    </source>
</evidence>
<dbReference type="EMBL" id="MEVK01000005">
    <property type="protein sequence ID" value="OGC59885.1"/>
    <property type="molecule type" value="Genomic_DNA"/>
</dbReference>
<feature type="transmembrane region" description="Helical" evidence="1">
    <location>
        <begin position="12"/>
        <end position="34"/>
    </location>
</feature>
<dbReference type="STRING" id="1802627.A3A70_01000"/>
<proteinExistence type="predicted"/>
<accession>A0A1F4VS54</accession>
<keyword evidence="1" id="KW-0472">Membrane</keyword>
<dbReference type="AlphaFoldDB" id="A0A1F4VS54"/>
<reference evidence="2 3" key="1">
    <citation type="journal article" date="2016" name="Nat. Commun.">
        <title>Thousands of microbial genomes shed light on interconnected biogeochemical processes in an aquifer system.</title>
        <authorList>
            <person name="Anantharaman K."/>
            <person name="Brown C.T."/>
            <person name="Hug L.A."/>
            <person name="Sharon I."/>
            <person name="Castelle C.J."/>
            <person name="Probst A.J."/>
            <person name="Thomas B.C."/>
            <person name="Singh A."/>
            <person name="Wilkins M.J."/>
            <person name="Karaoz U."/>
            <person name="Brodie E.L."/>
            <person name="Williams K.H."/>
            <person name="Hubbard S.S."/>
            <person name="Banfield J.F."/>
        </authorList>
    </citation>
    <scope>NUCLEOTIDE SEQUENCE [LARGE SCALE GENOMIC DNA]</scope>
</reference>
<sequence length="134" mass="15221">MQGKNHLLQLFYYIVYVAMTFAVISLLLVLIVILKEKFNPKTPPTPVATIEEIWVSKEITVCNEPWQQKKLSPKIFFSSQGVQVSDTITRQTGTKTCNDCPCLNGETLYLKISPESLNLMPGFKRTDAPRKDIK</sequence>
<evidence type="ECO:0000313" key="3">
    <source>
        <dbReference type="Proteomes" id="UP000178964"/>
    </source>
</evidence>
<dbReference type="Proteomes" id="UP000178964">
    <property type="component" value="Unassembled WGS sequence"/>
</dbReference>
<organism evidence="2 3">
    <name type="scientific">candidate division WWE3 bacterium RIFCSPLOWO2_01_FULL_42_11</name>
    <dbReference type="NCBI Taxonomy" id="1802627"/>
    <lineage>
        <taxon>Bacteria</taxon>
        <taxon>Katanobacteria</taxon>
    </lineage>
</organism>
<keyword evidence="1" id="KW-0812">Transmembrane</keyword>